<feature type="chain" id="PRO_5012714634" description="Beta-glucosidase" evidence="4">
    <location>
        <begin position="23"/>
        <end position="935"/>
    </location>
</feature>
<dbReference type="Gene3D" id="3.40.50.1240">
    <property type="entry name" value="Phosphoglycerate mutase-like"/>
    <property type="match status" value="1"/>
</dbReference>
<organism evidence="5 6">
    <name type="scientific">Trichomalopsis sarcophagae</name>
    <dbReference type="NCBI Taxonomy" id="543379"/>
    <lineage>
        <taxon>Eukaryota</taxon>
        <taxon>Metazoa</taxon>
        <taxon>Ecdysozoa</taxon>
        <taxon>Arthropoda</taxon>
        <taxon>Hexapoda</taxon>
        <taxon>Insecta</taxon>
        <taxon>Pterygota</taxon>
        <taxon>Neoptera</taxon>
        <taxon>Endopterygota</taxon>
        <taxon>Hymenoptera</taxon>
        <taxon>Apocrita</taxon>
        <taxon>Proctotrupomorpha</taxon>
        <taxon>Chalcidoidea</taxon>
        <taxon>Pteromalidae</taxon>
        <taxon>Pteromalinae</taxon>
        <taxon>Trichomalopsis</taxon>
    </lineage>
</organism>
<dbReference type="PANTHER" id="PTHR10353">
    <property type="entry name" value="GLYCOSYL HYDROLASE"/>
    <property type="match status" value="1"/>
</dbReference>
<evidence type="ECO:0000313" key="6">
    <source>
        <dbReference type="Proteomes" id="UP000215335"/>
    </source>
</evidence>
<sequence length="935" mass="106245">MTGAALLRCLLLASLALTLVAAKKELKLLNVLSANKFYVPDYDYPTAELQVPSNLTYKYFIENALDVPNSVKMHLYNLGVHLRNMYGDYLGSIYVDEIIRMQTTEYPASIIAGELINAGLWPPVEPQIWKDDLPWQPVPFVYTPAIEDTVLLGSLCSNFEYETHKILKNHLNLTTQQTEVIDYIRTKGHVNVKNPIHVSLLYLVLQNSIEINKRHPDWVKQIFPGDALLNVTLTAYELLSKTTVQKRLNGGSLLKHIIKESKERIKGTLHHSRKINVFSGDDRNLAGVLSILNISMFDLPSPGAALIFELFEEDGNHFFKINYYTGSSNDTIPYKLEGCDLFCPVENFTDLVADYLPENELSLCGSLVYKPPGMDDDSEPDGASTLSASLTFLSVFVVLTFNMLSDLVGLFYVADYSSDSLISMNINIKEKNSILESYEFATEAMKVTHAVAQNRFPNMFLFGAASSAYQIEGAYNSSEKGMNVWDYWTHTNPDLILDKSNADDACKSFYKYPDDIALLKNLGANAYRISLSWSRILPDGMSNFVSLEGVRYYNDLINTMILSGITPVVTIHQGDIPMKLQMMGGWTNPNMTEYFKGFARVAYSYFGDRVKYWITINDPWTLCNMQFGDAMRPVYSDSGVGNYLCGHHVLIAHAKAYRLYREEFQWLQNGKVGISIGTNWFEPADSTSLDDLEASEISYQFANYWFLNPLLGEKGDYPDIMREQITVDSQLQFFKQSRLPVFTDEEIQLVKFSLDFLGIGFFTTYEVKAKPIDLDSFYEYDSVLSKPSLESDMESIWLVYDEVQGAFDIKNTPDNFRKLLQKINEDYILPPVYITANGYADLGEIVDYDRAKYHYDHINAMFASMGNGVDIRGYFAWSLMDSFEWQDGYRKRFGLYGVDFGDDDRPRVEKVSVGVLKNIFETKVIPDEMNLALSV</sequence>
<dbReference type="GO" id="GO:0008422">
    <property type="term" value="F:beta-glucosidase activity"/>
    <property type="evidence" value="ECO:0007669"/>
    <property type="project" value="TreeGrafter"/>
</dbReference>
<dbReference type="PROSITE" id="PS00653">
    <property type="entry name" value="GLYCOSYL_HYDROL_F1_2"/>
    <property type="match status" value="1"/>
</dbReference>
<feature type="signal peptide" evidence="4">
    <location>
        <begin position="1"/>
        <end position="22"/>
    </location>
</feature>
<keyword evidence="2" id="KW-0378">Hydrolase</keyword>
<dbReference type="InterPro" id="IPR017853">
    <property type="entry name" value="GH"/>
</dbReference>
<dbReference type="SUPFAM" id="SSF53254">
    <property type="entry name" value="Phosphoglycerate mutase-like"/>
    <property type="match status" value="1"/>
</dbReference>
<dbReference type="Proteomes" id="UP000215335">
    <property type="component" value="Unassembled WGS sequence"/>
</dbReference>
<keyword evidence="6" id="KW-1185">Reference proteome</keyword>
<keyword evidence="4" id="KW-0732">Signal</keyword>
<evidence type="ECO:0000256" key="2">
    <source>
        <dbReference type="ARBA" id="ARBA00022801"/>
    </source>
</evidence>
<comment type="caution">
    <text evidence="5">The sequence shown here is derived from an EMBL/GenBank/DDBJ whole genome shotgun (WGS) entry which is preliminary data.</text>
</comment>
<evidence type="ECO:0000256" key="4">
    <source>
        <dbReference type="SAM" id="SignalP"/>
    </source>
</evidence>
<comment type="similarity">
    <text evidence="1">Belongs to the glycosyl hydrolase 1 family.</text>
</comment>
<dbReference type="EMBL" id="NNAY01000536">
    <property type="protein sequence ID" value="OXU27813.1"/>
    <property type="molecule type" value="Genomic_DNA"/>
</dbReference>
<reference evidence="5 6" key="1">
    <citation type="journal article" date="2017" name="Curr. Biol.">
        <title>The Evolution of Venom by Co-option of Single-Copy Genes.</title>
        <authorList>
            <person name="Martinson E.O."/>
            <person name="Mrinalini"/>
            <person name="Kelkar Y.D."/>
            <person name="Chang C.H."/>
            <person name="Werren J.H."/>
        </authorList>
    </citation>
    <scope>NUCLEOTIDE SEQUENCE [LARGE SCALE GENOMIC DNA]</scope>
    <source>
        <strain evidence="5 6">Alberta</strain>
        <tissue evidence="5">Whole body</tissue>
    </source>
</reference>
<dbReference type="Gene3D" id="3.20.20.80">
    <property type="entry name" value="Glycosidases"/>
    <property type="match status" value="1"/>
</dbReference>
<dbReference type="PANTHER" id="PTHR10353:SF36">
    <property type="entry name" value="LP05116P"/>
    <property type="match status" value="1"/>
</dbReference>
<proteinExistence type="inferred from homology"/>
<dbReference type="PRINTS" id="PR00131">
    <property type="entry name" value="GLHYDRLASE1"/>
</dbReference>
<protein>
    <recommendedName>
        <fullName evidence="7">Beta-glucosidase</fullName>
    </recommendedName>
</protein>
<evidence type="ECO:0000256" key="1">
    <source>
        <dbReference type="ARBA" id="ARBA00010838"/>
    </source>
</evidence>
<evidence type="ECO:0000313" key="5">
    <source>
        <dbReference type="EMBL" id="OXU27813.1"/>
    </source>
</evidence>
<dbReference type="GO" id="GO:0016791">
    <property type="term" value="F:phosphatase activity"/>
    <property type="evidence" value="ECO:0007669"/>
    <property type="project" value="UniProtKB-ARBA"/>
</dbReference>
<dbReference type="InterPro" id="IPR001360">
    <property type="entry name" value="Glyco_hydro_1"/>
</dbReference>
<dbReference type="SUPFAM" id="SSF51445">
    <property type="entry name" value="(Trans)glycosidases"/>
    <property type="match status" value="1"/>
</dbReference>
<dbReference type="OrthoDB" id="65569at2759"/>
<dbReference type="STRING" id="543379.A0A232FBI6"/>
<dbReference type="AlphaFoldDB" id="A0A232FBI6"/>
<dbReference type="GO" id="GO:0005975">
    <property type="term" value="P:carbohydrate metabolic process"/>
    <property type="evidence" value="ECO:0007669"/>
    <property type="project" value="InterPro"/>
</dbReference>
<evidence type="ECO:0000256" key="3">
    <source>
        <dbReference type="ARBA" id="ARBA00023295"/>
    </source>
</evidence>
<dbReference type="Pfam" id="PF00232">
    <property type="entry name" value="Glyco_hydro_1"/>
    <property type="match status" value="1"/>
</dbReference>
<name>A0A232FBI6_9HYME</name>
<keyword evidence="3" id="KW-0326">Glycosidase</keyword>
<dbReference type="InterPro" id="IPR033132">
    <property type="entry name" value="GH_1_N_CS"/>
</dbReference>
<accession>A0A232FBI6</accession>
<gene>
    <name evidence="5" type="ORF">TSAR_010693</name>
</gene>
<evidence type="ECO:0008006" key="7">
    <source>
        <dbReference type="Google" id="ProtNLM"/>
    </source>
</evidence>
<dbReference type="InterPro" id="IPR029033">
    <property type="entry name" value="His_PPase_superfam"/>
</dbReference>